<protein>
    <submittedName>
        <fullName evidence="2">Uncharacterized protein</fullName>
    </submittedName>
</protein>
<comment type="caution">
    <text evidence="2">The sequence shown here is derived from an EMBL/GenBank/DDBJ whole genome shotgun (WGS) entry which is preliminary data.</text>
</comment>
<feature type="region of interest" description="Disordered" evidence="1">
    <location>
        <begin position="90"/>
        <end position="109"/>
    </location>
</feature>
<evidence type="ECO:0000313" key="3">
    <source>
        <dbReference type="Proteomes" id="UP000712281"/>
    </source>
</evidence>
<dbReference type="Proteomes" id="UP000712281">
    <property type="component" value="Unassembled WGS sequence"/>
</dbReference>
<reference evidence="2" key="1">
    <citation type="submission" date="2019-12" db="EMBL/GenBank/DDBJ databases">
        <title>Genome sequencing and annotation of Brassica cretica.</title>
        <authorList>
            <person name="Studholme D.J."/>
            <person name="Sarris P.F."/>
        </authorList>
    </citation>
    <scope>NUCLEOTIDE SEQUENCE</scope>
    <source>
        <strain evidence="2">PFS-001/15</strain>
        <tissue evidence="2">Leaf</tissue>
    </source>
</reference>
<proteinExistence type="predicted"/>
<dbReference type="EMBL" id="QGKW02001988">
    <property type="protein sequence ID" value="KAF2550339.1"/>
    <property type="molecule type" value="Genomic_DNA"/>
</dbReference>
<sequence>MSERLCVPPLFAAEKGRRRAGEIQDIREPPSRIGFRLGHRRPLTAHTNLTPTSHQSGISRGHRFRKPSRVTAKREGHLLVAPGLAYPVSSSSFRRGRATTSTNVAAGAP</sequence>
<name>A0A8S9GXR0_BRACR</name>
<accession>A0A8S9GXR0</accession>
<evidence type="ECO:0000313" key="2">
    <source>
        <dbReference type="EMBL" id="KAF2550339.1"/>
    </source>
</evidence>
<dbReference type="AlphaFoldDB" id="A0A8S9GXR0"/>
<feature type="region of interest" description="Disordered" evidence="1">
    <location>
        <begin position="32"/>
        <end position="66"/>
    </location>
</feature>
<feature type="compositionally biased region" description="Polar residues" evidence="1">
    <location>
        <begin position="45"/>
        <end position="58"/>
    </location>
</feature>
<evidence type="ECO:0000256" key="1">
    <source>
        <dbReference type="SAM" id="MobiDB-lite"/>
    </source>
</evidence>
<gene>
    <name evidence="2" type="ORF">F2Q68_00035917</name>
</gene>
<organism evidence="2 3">
    <name type="scientific">Brassica cretica</name>
    <name type="common">Mustard</name>
    <dbReference type="NCBI Taxonomy" id="69181"/>
    <lineage>
        <taxon>Eukaryota</taxon>
        <taxon>Viridiplantae</taxon>
        <taxon>Streptophyta</taxon>
        <taxon>Embryophyta</taxon>
        <taxon>Tracheophyta</taxon>
        <taxon>Spermatophyta</taxon>
        <taxon>Magnoliopsida</taxon>
        <taxon>eudicotyledons</taxon>
        <taxon>Gunneridae</taxon>
        <taxon>Pentapetalae</taxon>
        <taxon>rosids</taxon>
        <taxon>malvids</taxon>
        <taxon>Brassicales</taxon>
        <taxon>Brassicaceae</taxon>
        <taxon>Brassiceae</taxon>
        <taxon>Brassica</taxon>
    </lineage>
</organism>